<keyword evidence="7" id="KW-1185">Reference proteome</keyword>
<sequence>MAVSARRGTPLTLQEILGTALRLIDAGGVESLSMRKLAAELDVNPMSLYHHVANKTELIRTLCLNVAPLLQLPPDDGAPWPDQLRALAHAYRRLARTHPSLWRYVHHHPEVTMPRQGGLWDVLDRILRDAGTPEEERERTADVLHAFVSGFVLAENLGHIAEEESEPAFDTAINLITAGLRTHR</sequence>
<dbReference type="PROSITE" id="PS50977">
    <property type="entry name" value="HTH_TETR_2"/>
    <property type="match status" value="1"/>
</dbReference>
<evidence type="ECO:0000256" key="4">
    <source>
        <dbReference type="PROSITE-ProRule" id="PRU00335"/>
    </source>
</evidence>
<evidence type="ECO:0000256" key="2">
    <source>
        <dbReference type="ARBA" id="ARBA00023125"/>
    </source>
</evidence>
<name>A0A7W5Y699_9ACTN</name>
<dbReference type="Pfam" id="PF00440">
    <property type="entry name" value="TetR_N"/>
    <property type="match status" value="1"/>
</dbReference>
<dbReference type="GeneID" id="95388293"/>
<evidence type="ECO:0000259" key="5">
    <source>
        <dbReference type="PROSITE" id="PS50977"/>
    </source>
</evidence>
<evidence type="ECO:0000256" key="1">
    <source>
        <dbReference type="ARBA" id="ARBA00023015"/>
    </source>
</evidence>
<gene>
    <name evidence="6" type="ORF">FHR33_001758</name>
</gene>
<dbReference type="GO" id="GO:0000976">
    <property type="term" value="F:transcription cis-regulatory region binding"/>
    <property type="evidence" value="ECO:0007669"/>
    <property type="project" value="TreeGrafter"/>
</dbReference>
<dbReference type="InterPro" id="IPR036271">
    <property type="entry name" value="Tet_transcr_reg_TetR-rel_C_sf"/>
</dbReference>
<protein>
    <submittedName>
        <fullName evidence="6">AcrR family transcriptional regulator</fullName>
    </submittedName>
</protein>
<dbReference type="PANTHER" id="PTHR30055:SF151">
    <property type="entry name" value="TRANSCRIPTIONAL REGULATORY PROTEIN"/>
    <property type="match status" value="1"/>
</dbReference>
<dbReference type="GO" id="GO:0003700">
    <property type="term" value="F:DNA-binding transcription factor activity"/>
    <property type="evidence" value="ECO:0007669"/>
    <property type="project" value="TreeGrafter"/>
</dbReference>
<dbReference type="InterPro" id="IPR009057">
    <property type="entry name" value="Homeodomain-like_sf"/>
</dbReference>
<comment type="caution">
    <text evidence="6">The sequence shown here is derived from an EMBL/GenBank/DDBJ whole genome shotgun (WGS) entry which is preliminary data.</text>
</comment>
<dbReference type="PANTHER" id="PTHR30055">
    <property type="entry name" value="HTH-TYPE TRANSCRIPTIONAL REGULATOR RUTR"/>
    <property type="match status" value="1"/>
</dbReference>
<keyword evidence="1" id="KW-0805">Transcription regulation</keyword>
<dbReference type="RefSeq" id="WP_183645429.1">
    <property type="nucleotide sequence ID" value="NZ_JACIBV010000001.1"/>
</dbReference>
<keyword evidence="3" id="KW-0804">Transcription</keyword>
<dbReference type="InterPro" id="IPR001647">
    <property type="entry name" value="HTH_TetR"/>
</dbReference>
<organism evidence="6 7">
    <name type="scientific">Nonomuraea dietziae</name>
    <dbReference type="NCBI Taxonomy" id="65515"/>
    <lineage>
        <taxon>Bacteria</taxon>
        <taxon>Bacillati</taxon>
        <taxon>Actinomycetota</taxon>
        <taxon>Actinomycetes</taxon>
        <taxon>Streptosporangiales</taxon>
        <taxon>Streptosporangiaceae</taxon>
        <taxon>Nonomuraea</taxon>
    </lineage>
</organism>
<dbReference type="InterPro" id="IPR050109">
    <property type="entry name" value="HTH-type_TetR-like_transc_reg"/>
</dbReference>
<proteinExistence type="predicted"/>
<evidence type="ECO:0000256" key="3">
    <source>
        <dbReference type="ARBA" id="ARBA00023163"/>
    </source>
</evidence>
<dbReference type="InterPro" id="IPR025996">
    <property type="entry name" value="MT1864/Rv1816-like_C"/>
</dbReference>
<reference evidence="6 7" key="1">
    <citation type="submission" date="2020-08" db="EMBL/GenBank/DDBJ databases">
        <title>Sequencing the genomes of 1000 actinobacteria strains.</title>
        <authorList>
            <person name="Klenk H.-P."/>
        </authorList>
    </citation>
    <scope>NUCLEOTIDE SEQUENCE [LARGE SCALE GENOMIC DNA]</scope>
    <source>
        <strain evidence="6 7">DSM 44320</strain>
    </source>
</reference>
<dbReference type="Pfam" id="PF13305">
    <property type="entry name" value="TetR_C_33"/>
    <property type="match status" value="1"/>
</dbReference>
<accession>A0A7W5Y699</accession>
<dbReference type="AlphaFoldDB" id="A0A7W5Y699"/>
<dbReference type="SUPFAM" id="SSF46689">
    <property type="entry name" value="Homeodomain-like"/>
    <property type="match status" value="1"/>
</dbReference>
<dbReference type="Proteomes" id="UP000579945">
    <property type="component" value="Unassembled WGS sequence"/>
</dbReference>
<evidence type="ECO:0000313" key="6">
    <source>
        <dbReference type="EMBL" id="MBB3725898.1"/>
    </source>
</evidence>
<keyword evidence="2 4" id="KW-0238">DNA-binding</keyword>
<dbReference type="Gene3D" id="1.10.357.10">
    <property type="entry name" value="Tetracycline Repressor, domain 2"/>
    <property type="match status" value="1"/>
</dbReference>
<dbReference type="EMBL" id="JACIBV010000001">
    <property type="protein sequence ID" value="MBB3725898.1"/>
    <property type="molecule type" value="Genomic_DNA"/>
</dbReference>
<feature type="DNA-binding region" description="H-T-H motif" evidence="4">
    <location>
        <begin position="33"/>
        <end position="52"/>
    </location>
</feature>
<dbReference type="SUPFAM" id="SSF48498">
    <property type="entry name" value="Tetracyclin repressor-like, C-terminal domain"/>
    <property type="match status" value="1"/>
</dbReference>
<feature type="domain" description="HTH tetR-type" evidence="5">
    <location>
        <begin position="10"/>
        <end position="70"/>
    </location>
</feature>
<evidence type="ECO:0000313" key="7">
    <source>
        <dbReference type="Proteomes" id="UP000579945"/>
    </source>
</evidence>